<keyword evidence="1" id="KW-0472">Membrane</keyword>
<comment type="caution">
    <text evidence="2">The sequence shown here is derived from an EMBL/GenBank/DDBJ whole genome shotgun (WGS) entry which is preliminary data.</text>
</comment>
<keyword evidence="1" id="KW-1133">Transmembrane helix</keyword>
<evidence type="ECO:0000256" key="1">
    <source>
        <dbReference type="SAM" id="Phobius"/>
    </source>
</evidence>
<protein>
    <submittedName>
        <fullName evidence="2">Uncharacterized protein</fullName>
    </submittedName>
</protein>
<proteinExistence type="predicted"/>
<dbReference type="STRING" id="1423764.FC95_GL000554"/>
<evidence type="ECO:0000313" key="3">
    <source>
        <dbReference type="Proteomes" id="UP000321893"/>
    </source>
</evidence>
<reference evidence="2" key="1">
    <citation type="submission" date="2019-07" db="EMBL/GenBank/DDBJ databases">
        <title>Whole genome shotgun sequence of Lactobacillus kefiri NBRC 15888.</title>
        <authorList>
            <person name="Hosoyama A."/>
            <person name="Uohara A."/>
            <person name="Ohji S."/>
            <person name="Ichikawa N."/>
        </authorList>
    </citation>
    <scope>NUCLEOTIDE SEQUENCE [LARGE SCALE GENOMIC DNA]</scope>
    <source>
        <strain evidence="2">NBRC 15888</strain>
    </source>
</reference>
<gene>
    <name evidence="2" type="ORF">LKE01_07320</name>
</gene>
<sequence>MIIQGILSLFLIIVSFTYKGKKYNSGWSFSIYHTTLRYDLIVFSAITNSVILILYVMNVFGINSVIFSK</sequence>
<dbReference type="AlphaFoldDB" id="A0A511DSV6"/>
<keyword evidence="1" id="KW-0812">Transmembrane</keyword>
<dbReference type="Proteomes" id="UP000321893">
    <property type="component" value="Unassembled WGS sequence"/>
</dbReference>
<organism evidence="2 3">
    <name type="scientific">Lentilactobacillus kefiri</name>
    <name type="common">Lactobacillus kefiri</name>
    <dbReference type="NCBI Taxonomy" id="33962"/>
    <lineage>
        <taxon>Bacteria</taxon>
        <taxon>Bacillati</taxon>
        <taxon>Bacillota</taxon>
        <taxon>Bacilli</taxon>
        <taxon>Lactobacillales</taxon>
        <taxon>Lactobacillaceae</taxon>
        <taxon>Lentilactobacillus</taxon>
    </lineage>
</organism>
<keyword evidence="3" id="KW-1185">Reference proteome</keyword>
<dbReference type="EMBL" id="BJVK01000006">
    <property type="protein sequence ID" value="GEL27912.1"/>
    <property type="molecule type" value="Genomic_DNA"/>
</dbReference>
<feature type="transmembrane region" description="Helical" evidence="1">
    <location>
        <begin position="41"/>
        <end position="67"/>
    </location>
</feature>
<name>A0A511DSV6_LENKE</name>
<accession>A0A511DSV6</accession>
<evidence type="ECO:0000313" key="2">
    <source>
        <dbReference type="EMBL" id="GEL27912.1"/>
    </source>
</evidence>